<accession>A0AAV8RPV3</accession>
<dbReference type="AlphaFoldDB" id="A0AAV8RPV3"/>
<dbReference type="Proteomes" id="UP001222027">
    <property type="component" value="Unassembled WGS sequence"/>
</dbReference>
<keyword evidence="3" id="KW-1185">Reference proteome</keyword>
<evidence type="ECO:0000313" key="2">
    <source>
        <dbReference type="EMBL" id="KAJ8504845.1"/>
    </source>
</evidence>
<comment type="caution">
    <text evidence="2">The sequence shown here is derived from an EMBL/GenBank/DDBJ whole genome shotgun (WGS) entry which is preliminary data.</text>
</comment>
<reference evidence="2 3" key="1">
    <citation type="submission" date="2022-12" db="EMBL/GenBank/DDBJ databases">
        <title>Chromosome-scale assembly of the Ensete ventricosum genome.</title>
        <authorList>
            <person name="Dussert Y."/>
            <person name="Stocks J."/>
            <person name="Wendawek A."/>
            <person name="Woldeyes F."/>
            <person name="Nichols R.A."/>
            <person name="Borrell J.S."/>
        </authorList>
    </citation>
    <scope>NUCLEOTIDE SEQUENCE [LARGE SCALE GENOMIC DNA]</scope>
    <source>
        <strain evidence="3">cv. Maze</strain>
        <tissue evidence="2">Seeds</tissue>
    </source>
</reference>
<name>A0AAV8RPV3_ENSVE</name>
<dbReference type="EMBL" id="JAQQAF010000002">
    <property type="protein sequence ID" value="KAJ8504845.1"/>
    <property type="molecule type" value="Genomic_DNA"/>
</dbReference>
<evidence type="ECO:0000256" key="1">
    <source>
        <dbReference type="SAM" id="MobiDB-lite"/>
    </source>
</evidence>
<organism evidence="2 3">
    <name type="scientific">Ensete ventricosum</name>
    <name type="common">Abyssinian banana</name>
    <name type="synonym">Musa ensete</name>
    <dbReference type="NCBI Taxonomy" id="4639"/>
    <lineage>
        <taxon>Eukaryota</taxon>
        <taxon>Viridiplantae</taxon>
        <taxon>Streptophyta</taxon>
        <taxon>Embryophyta</taxon>
        <taxon>Tracheophyta</taxon>
        <taxon>Spermatophyta</taxon>
        <taxon>Magnoliopsida</taxon>
        <taxon>Liliopsida</taxon>
        <taxon>Zingiberales</taxon>
        <taxon>Musaceae</taxon>
        <taxon>Ensete</taxon>
    </lineage>
</organism>
<protein>
    <submittedName>
        <fullName evidence="2">Uncharacterized protein</fullName>
    </submittedName>
</protein>
<proteinExistence type="predicted"/>
<evidence type="ECO:0000313" key="3">
    <source>
        <dbReference type="Proteomes" id="UP001222027"/>
    </source>
</evidence>
<sequence>MTATRRPPAWLHVSGSRNRGHANAVTVSAGRGGRGCVTGSRSRPADGRCSTRLSRRTRAAPSPGDDRGDVTSSKPIAILISVCHVALRPSIV</sequence>
<gene>
    <name evidence="2" type="ORF">OPV22_005731</name>
</gene>
<feature type="region of interest" description="Disordered" evidence="1">
    <location>
        <begin position="27"/>
        <end position="71"/>
    </location>
</feature>